<organism evidence="2 3">
    <name type="scientific">Apiospora hydei</name>
    <dbReference type="NCBI Taxonomy" id="1337664"/>
    <lineage>
        <taxon>Eukaryota</taxon>
        <taxon>Fungi</taxon>
        <taxon>Dikarya</taxon>
        <taxon>Ascomycota</taxon>
        <taxon>Pezizomycotina</taxon>
        <taxon>Sordariomycetes</taxon>
        <taxon>Xylariomycetidae</taxon>
        <taxon>Amphisphaeriales</taxon>
        <taxon>Apiosporaceae</taxon>
        <taxon>Apiospora</taxon>
    </lineage>
</organism>
<accession>A0ABR1X9D1</accession>
<feature type="region of interest" description="Disordered" evidence="1">
    <location>
        <begin position="67"/>
        <end position="107"/>
    </location>
</feature>
<gene>
    <name evidence="2" type="ORF">PG997_002452</name>
</gene>
<protein>
    <submittedName>
        <fullName evidence="2">Uncharacterized protein</fullName>
    </submittedName>
</protein>
<dbReference type="RefSeq" id="XP_066674063.1">
    <property type="nucleotide sequence ID" value="XM_066806767.1"/>
</dbReference>
<evidence type="ECO:0000256" key="1">
    <source>
        <dbReference type="SAM" id="MobiDB-lite"/>
    </source>
</evidence>
<dbReference type="GeneID" id="92039827"/>
<comment type="caution">
    <text evidence="2">The sequence shown here is derived from an EMBL/GenBank/DDBJ whole genome shotgun (WGS) entry which is preliminary data.</text>
</comment>
<reference evidence="2 3" key="1">
    <citation type="submission" date="2023-01" db="EMBL/GenBank/DDBJ databases">
        <title>Analysis of 21 Apiospora genomes using comparative genomics revels a genus with tremendous synthesis potential of carbohydrate active enzymes and secondary metabolites.</title>
        <authorList>
            <person name="Sorensen T."/>
        </authorList>
    </citation>
    <scope>NUCLEOTIDE SEQUENCE [LARGE SCALE GENOMIC DNA]</scope>
    <source>
        <strain evidence="2 3">CBS 114990</strain>
    </source>
</reference>
<evidence type="ECO:0000313" key="3">
    <source>
        <dbReference type="Proteomes" id="UP001433268"/>
    </source>
</evidence>
<keyword evidence="3" id="KW-1185">Reference proteome</keyword>
<feature type="compositionally biased region" description="Basic and acidic residues" evidence="1">
    <location>
        <begin position="84"/>
        <end position="95"/>
    </location>
</feature>
<evidence type="ECO:0000313" key="2">
    <source>
        <dbReference type="EMBL" id="KAK8092091.1"/>
    </source>
</evidence>
<dbReference type="Proteomes" id="UP001433268">
    <property type="component" value="Unassembled WGS sequence"/>
</dbReference>
<sequence>MTACNGYLTTTATGTQFSMAVPVPKVDDRLWPASGQHAARASQVDQKGDVPRALVAITRKYLRNLLRQASPDGDHSNQHGPTDILDRTRAQKLREPWSPGALAALES</sequence>
<name>A0ABR1X9D1_9PEZI</name>
<dbReference type="EMBL" id="JAQQWN010000003">
    <property type="protein sequence ID" value="KAK8092091.1"/>
    <property type="molecule type" value="Genomic_DNA"/>
</dbReference>
<proteinExistence type="predicted"/>